<comment type="caution">
    <text evidence="6">The sequence shown here is derived from an EMBL/GenBank/DDBJ whole genome shotgun (WGS) entry which is preliminary data.</text>
</comment>
<dbReference type="InterPro" id="IPR016032">
    <property type="entry name" value="Sig_transdc_resp-reg_C-effctor"/>
</dbReference>
<keyword evidence="2" id="KW-0238">DNA-binding</keyword>
<evidence type="ECO:0000256" key="4">
    <source>
        <dbReference type="PROSITE-ProRule" id="PRU00339"/>
    </source>
</evidence>
<dbReference type="SMART" id="SM00028">
    <property type="entry name" value="TPR"/>
    <property type="match status" value="2"/>
</dbReference>
<dbReference type="PANTHER" id="PTHR44688:SF16">
    <property type="entry name" value="DNA-BINDING TRANSCRIPTIONAL ACTIVATOR DEVR_DOSR"/>
    <property type="match status" value="1"/>
</dbReference>
<accession>A0A543HYK2</accession>
<evidence type="ECO:0000256" key="1">
    <source>
        <dbReference type="ARBA" id="ARBA00023015"/>
    </source>
</evidence>
<keyword evidence="3" id="KW-0804">Transcription</keyword>
<evidence type="ECO:0000313" key="7">
    <source>
        <dbReference type="Proteomes" id="UP000318331"/>
    </source>
</evidence>
<evidence type="ECO:0000256" key="2">
    <source>
        <dbReference type="ARBA" id="ARBA00023125"/>
    </source>
</evidence>
<dbReference type="InterPro" id="IPR019734">
    <property type="entry name" value="TPR_rpt"/>
</dbReference>
<protein>
    <submittedName>
        <fullName evidence="6">ATP/maltotriose-dependent transcriptional regulator MalT</fullName>
    </submittedName>
</protein>
<dbReference type="CDD" id="cd06170">
    <property type="entry name" value="LuxR_C_like"/>
    <property type="match status" value="1"/>
</dbReference>
<dbReference type="Gene3D" id="1.10.10.10">
    <property type="entry name" value="Winged helix-like DNA-binding domain superfamily/Winged helix DNA-binding domain"/>
    <property type="match status" value="1"/>
</dbReference>
<dbReference type="PANTHER" id="PTHR44688">
    <property type="entry name" value="DNA-BINDING TRANSCRIPTIONAL ACTIVATOR DEVR_DOSR"/>
    <property type="match status" value="1"/>
</dbReference>
<dbReference type="GO" id="GO:0003677">
    <property type="term" value="F:DNA binding"/>
    <property type="evidence" value="ECO:0007669"/>
    <property type="project" value="UniProtKB-KW"/>
</dbReference>
<dbReference type="AlphaFoldDB" id="A0A543HYK2"/>
<dbReference type="RefSeq" id="WP_141917355.1">
    <property type="nucleotide sequence ID" value="NZ_BAAAYS010000025.1"/>
</dbReference>
<dbReference type="InterPro" id="IPR000792">
    <property type="entry name" value="Tscrpt_reg_LuxR_C"/>
</dbReference>
<dbReference type="SMART" id="SM00421">
    <property type="entry name" value="HTH_LUXR"/>
    <property type="match status" value="1"/>
</dbReference>
<dbReference type="PROSITE" id="PS50005">
    <property type="entry name" value="TPR"/>
    <property type="match status" value="1"/>
</dbReference>
<dbReference type="SUPFAM" id="SSF48452">
    <property type="entry name" value="TPR-like"/>
    <property type="match status" value="1"/>
</dbReference>
<evidence type="ECO:0000313" key="6">
    <source>
        <dbReference type="EMBL" id="TQM63325.1"/>
    </source>
</evidence>
<sequence>MKNVANTESLLGDLVHTAPRFLRTAVSRPRLLDLLDGALSDAQLVVLNAPTGWGKTQLLTDWFHHRLDSHRLHATWIDMGRTGLTASGLRSVLGGALVLKGGQGASGAGAADFSDLDAGAQRNVILSHLDAHVSEKFLIVIDSDDGMANDETFADIVWLLRKARNLYVWFAGRVTSPFESIAVQASIDSVSITAKDLLFTPPETVEVGEKLGMPLSDHAAVALQELTNGWPSLTRAALMRLRRVGEAYGLRDVSARLTESALSCIEGDIMNSFDTVSELPLVEVLALAPFLTVELADALVGQEKAAVLFTHLQELGYGQWTENASERRFVMIPVFQSFLQERSAERAVELSDHRRQIASYMEHIGCPFEAYQQYETLGDYAPMARLIRREYPWFAYSFRYELRESLARLNDDVFAEHPALIGMLAQFNYWIDGLTPAVDQQLRTAITAMRSRARDLGPVERVWVETAVLSVQRVTGYNAQSEIAITRFQEALKEIPDQRAGELAHLLPAAWVQVGNAYLHSGRYHAAVTEYTKAAALSGDLQGTPMSVHAQGSLALALVMTGKITQAQDVLRNVESSNLWLSIRETFWARPVYLARVFERLEVFDEETSRDALSLLGSDGVDYEDRPLVEYAYALATLVRGEPYRGLARLDAFTVGNRTGRLNGYYSDLLASIRAELLIALRRPQEAQETLKTIVSGREQSAGSRARLLLVLGKESQAIALARDFLWREDAYPRTKIEHLLVRAIAADRLGDDESAADSWHKAISLYEKFGVRMAFAFMPEDSLQSLAEKNDGGILPTGLEATPHVFDLAQQVIPKLTRRERLVLGHLARTPSMTEIASALVVSPNTVKTQVRSTYRKLGANSRQQALAVAAEWGLLLAPPGEDDNR</sequence>
<dbReference type="EMBL" id="VFPN01000002">
    <property type="protein sequence ID" value="TQM63325.1"/>
    <property type="molecule type" value="Genomic_DNA"/>
</dbReference>
<dbReference type="Gene3D" id="1.25.40.10">
    <property type="entry name" value="Tetratricopeptide repeat domain"/>
    <property type="match status" value="1"/>
</dbReference>
<dbReference type="InterPro" id="IPR011990">
    <property type="entry name" value="TPR-like_helical_dom_sf"/>
</dbReference>
<keyword evidence="1" id="KW-0805">Transcription regulation</keyword>
<organism evidence="6 7">
    <name type="scientific">Klugiella xanthotipulae</name>
    <dbReference type="NCBI Taxonomy" id="244735"/>
    <lineage>
        <taxon>Bacteria</taxon>
        <taxon>Bacillati</taxon>
        <taxon>Actinomycetota</taxon>
        <taxon>Actinomycetes</taxon>
        <taxon>Micrococcales</taxon>
        <taxon>Microbacteriaceae</taxon>
        <taxon>Klugiella</taxon>
    </lineage>
</organism>
<evidence type="ECO:0000259" key="5">
    <source>
        <dbReference type="PROSITE" id="PS50043"/>
    </source>
</evidence>
<name>A0A543HYK2_9MICO</name>
<dbReference type="PROSITE" id="PS50043">
    <property type="entry name" value="HTH_LUXR_2"/>
    <property type="match status" value="1"/>
</dbReference>
<dbReference type="SUPFAM" id="SSF46894">
    <property type="entry name" value="C-terminal effector domain of the bipartite response regulators"/>
    <property type="match status" value="1"/>
</dbReference>
<evidence type="ECO:0000256" key="3">
    <source>
        <dbReference type="ARBA" id="ARBA00023163"/>
    </source>
</evidence>
<reference evidence="6 7" key="1">
    <citation type="submission" date="2019-06" db="EMBL/GenBank/DDBJ databases">
        <title>Sequencing the genomes of 1000 actinobacteria strains.</title>
        <authorList>
            <person name="Klenk H.-P."/>
        </authorList>
    </citation>
    <scope>NUCLEOTIDE SEQUENCE [LARGE SCALE GENOMIC DNA]</scope>
    <source>
        <strain evidence="6 7">DSM 18031</strain>
    </source>
</reference>
<dbReference type="GO" id="GO:0006355">
    <property type="term" value="P:regulation of DNA-templated transcription"/>
    <property type="evidence" value="ECO:0007669"/>
    <property type="project" value="InterPro"/>
</dbReference>
<dbReference type="InterPro" id="IPR036388">
    <property type="entry name" value="WH-like_DNA-bd_sf"/>
</dbReference>
<keyword evidence="7" id="KW-1185">Reference proteome</keyword>
<gene>
    <name evidence="6" type="ORF">FB466_1585</name>
</gene>
<dbReference type="Pfam" id="PF00196">
    <property type="entry name" value="GerE"/>
    <property type="match status" value="1"/>
</dbReference>
<dbReference type="Proteomes" id="UP000318331">
    <property type="component" value="Unassembled WGS sequence"/>
</dbReference>
<keyword evidence="4" id="KW-0802">TPR repeat</keyword>
<proteinExistence type="predicted"/>
<feature type="repeat" description="TPR" evidence="4">
    <location>
        <begin position="508"/>
        <end position="541"/>
    </location>
</feature>
<dbReference type="OrthoDB" id="3178268at2"/>
<feature type="domain" description="HTH luxR-type" evidence="5">
    <location>
        <begin position="810"/>
        <end position="875"/>
    </location>
</feature>